<feature type="region of interest" description="Disordered" evidence="1">
    <location>
        <begin position="40"/>
        <end position="64"/>
    </location>
</feature>
<dbReference type="Pfam" id="PF12266">
    <property type="entry name" value="DUF3613"/>
    <property type="match status" value="1"/>
</dbReference>
<evidence type="ECO:0008006" key="5">
    <source>
        <dbReference type="Google" id="ProtNLM"/>
    </source>
</evidence>
<feature type="signal peptide" evidence="2">
    <location>
        <begin position="1"/>
        <end position="32"/>
    </location>
</feature>
<evidence type="ECO:0000313" key="3">
    <source>
        <dbReference type="EMBL" id="PPC76597.1"/>
    </source>
</evidence>
<dbReference type="OrthoDB" id="7068897at2"/>
<dbReference type="EMBL" id="PRLP01000047">
    <property type="protein sequence ID" value="PPC76597.1"/>
    <property type="molecule type" value="Genomic_DNA"/>
</dbReference>
<comment type="caution">
    <text evidence="3">The sequence shown here is derived from an EMBL/GenBank/DDBJ whole genome shotgun (WGS) entry which is preliminary data.</text>
</comment>
<proteinExistence type="predicted"/>
<dbReference type="InterPro" id="IPR022053">
    <property type="entry name" value="DUF3613"/>
</dbReference>
<protein>
    <recommendedName>
        <fullName evidence="5">DUF4148 domain-containing protein</fullName>
    </recommendedName>
</protein>
<accession>A0A2S5KP25</accession>
<sequence length="112" mass="12093">MYIQHRILPRLRVAVGLLCCAIGCAVSTQAMAANPAPAAATVTLSEPDTRTDSVPSSGSETRQWLQMQRDGRYASSYNDQLTPEAAAKAQQRVTDSFGQSIPATYIDKDFGK</sequence>
<keyword evidence="2" id="KW-0732">Signal</keyword>
<reference evidence="3 4" key="1">
    <citation type="submission" date="2018-02" db="EMBL/GenBank/DDBJ databases">
        <title>novel marine gammaproteobacteria from coastal saline agro ecosystem.</title>
        <authorList>
            <person name="Krishnan R."/>
            <person name="Ramesh Kumar N."/>
        </authorList>
    </citation>
    <scope>NUCLEOTIDE SEQUENCE [LARGE SCALE GENOMIC DNA]</scope>
    <source>
        <strain evidence="3 4">228</strain>
    </source>
</reference>
<feature type="chain" id="PRO_5015484245" description="DUF4148 domain-containing protein" evidence="2">
    <location>
        <begin position="33"/>
        <end position="112"/>
    </location>
</feature>
<dbReference type="Proteomes" id="UP000238196">
    <property type="component" value="Unassembled WGS sequence"/>
</dbReference>
<name>A0A2S5KP25_9PROT</name>
<dbReference type="AlphaFoldDB" id="A0A2S5KP25"/>
<organism evidence="3 4">
    <name type="scientific">Proteobacteria bacterium 228</name>
    <dbReference type="NCBI Taxonomy" id="2083153"/>
    <lineage>
        <taxon>Bacteria</taxon>
        <taxon>Pseudomonadati</taxon>
        <taxon>Pseudomonadota</taxon>
    </lineage>
</organism>
<evidence type="ECO:0000256" key="1">
    <source>
        <dbReference type="SAM" id="MobiDB-lite"/>
    </source>
</evidence>
<feature type="compositionally biased region" description="Polar residues" evidence="1">
    <location>
        <begin position="42"/>
        <end position="64"/>
    </location>
</feature>
<evidence type="ECO:0000313" key="4">
    <source>
        <dbReference type="Proteomes" id="UP000238196"/>
    </source>
</evidence>
<evidence type="ECO:0000256" key="2">
    <source>
        <dbReference type="SAM" id="SignalP"/>
    </source>
</evidence>
<gene>
    <name evidence="3" type="ORF">C4K68_14590</name>
</gene>